<sequence>MTGTIAITMAGFGSRFANAGYKVPKYRIEALGRPLFDWSMLALEGFRAAGWTFDFAVRAEENAEDFIRGRCGDLNIPLGRLLSLPAPTDGQATTALLLAEQAPPEAPFAVFNIDTFVRPGAMTPAAIPACDGWIPCFPGAGEGWSFVRLDESGLAVELREKKRISEHATVGFYWFSSARLYCEAYRRFFERGGEEKGERYIAPMYNQLIADGRALRIQRLALDDVGQLGTPAQVEDFIRNPPVSARAIAAHEG</sequence>
<accession>A0A212R131</accession>
<dbReference type="Gene3D" id="3.90.550.10">
    <property type="entry name" value="Spore Coat Polysaccharide Biosynthesis Protein SpsA, Chain A"/>
    <property type="match status" value="1"/>
</dbReference>
<keyword evidence="2" id="KW-1185">Reference proteome</keyword>
<reference evidence="2" key="1">
    <citation type="submission" date="2017-06" db="EMBL/GenBank/DDBJ databases">
        <authorList>
            <person name="Varghese N."/>
            <person name="Submissions S."/>
        </authorList>
    </citation>
    <scope>NUCLEOTIDE SEQUENCE [LARGE SCALE GENOMIC DNA]</scope>
    <source>
        <strain evidence="2">DSM 137</strain>
    </source>
</reference>
<dbReference type="OrthoDB" id="9788272at2"/>
<name>A0A212R131_RHOAC</name>
<dbReference type="RefSeq" id="WP_088519769.1">
    <property type="nucleotide sequence ID" value="NZ_FYDG01000002.1"/>
</dbReference>
<dbReference type="Proteomes" id="UP000198418">
    <property type="component" value="Unassembled WGS sequence"/>
</dbReference>
<gene>
    <name evidence="1" type="ORF">SAMN06265338_102240</name>
</gene>
<dbReference type="InterPro" id="IPR016873">
    <property type="entry name" value="Caps_polysacc_synth_BcbE_prd"/>
</dbReference>
<dbReference type="AlphaFoldDB" id="A0A212R131"/>
<dbReference type="EMBL" id="FYDG01000002">
    <property type="protein sequence ID" value="SNB65530.1"/>
    <property type="molecule type" value="Genomic_DNA"/>
</dbReference>
<dbReference type="InterPro" id="IPR029044">
    <property type="entry name" value="Nucleotide-diphossugar_trans"/>
</dbReference>
<proteinExistence type="predicted"/>
<dbReference type="PIRSF" id="PIRSF028162">
    <property type="entry name" value="BcbE_prd"/>
    <property type="match status" value="1"/>
</dbReference>
<protein>
    <recommendedName>
        <fullName evidence="3">dTDP-glucose pyrophosphorylase</fullName>
    </recommendedName>
</protein>
<evidence type="ECO:0008006" key="3">
    <source>
        <dbReference type="Google" id="ProtNLM"/>
    </source>
</evidence>
<organism evidence="1 2">
    <name type="scientific">Rhodoblastus acidophilus</name>
    <name type="common">Rhodopseudomonas acidophila</name>
    <dbReference type="NCBI Taxonomy" id="1074"/>
    <lineage>
        <taxon>Bacteria</taxon>
        <taxon>Pseudomonadati</taxon>
        <taxon>Pseudomonadota</taxon>
        <taxon>Alphaproteobacteria</taxon>
        <taxon>Hyphomicrobiales</taxon>
        <taxon>Rhodoblastaceae</taxon>
        <taxon>Rhodoblastus</taxon>
    </lineage>
</organism>
<dbReference type="CDD" id="cd04183">
    <property type="entry name" value="GT2_BcE_like"/>
    <property type="match status" value="1"/>
</dbReference>
<evidence type="ECO:0000313" key="2">
    <source>
        <dbReference type="Proteomes" id="UP000198418"/>
    </source>
</evidence>
<evidence type="ECO:0000313" key="1">
    <source>
        <dbReference type="EMBL" id="SNB65530.1"/>
    </source>
</evidence>
<dbReference type="SUPFAM" id="SSF53448">
    <property type="entry name" value="Nucleotide-diphospho-sugar transferases"/>
    <property type="match status" value="1"/>
</dbReference>